<organism evidence="2 3">
    <name type="scientific">Palleronia abyssalis</name>
    <dbReference type="NCBI Taxonomy" id="1501240"/>
    <lineage>
        <taxon>Bacteria</taxon>
        <taxon>Pseudomonadati</taxon>
        <taxon>Pseudomonadota</taxon>
        <taxon>Alphaproteobacteria</taxon>
        <taxon>Rhodobacterales</taxon>
        <taxon>Roseobacteraceae</taxon>
        <taxon>Palleronia</taxon>
    </lineage>
</organism>
<evidence type="ECO:0000313" key="3">
    <source>
        <dbReference type="Proteomes" id="UP000244912"/>
    </source>
</evidence>
<evidence type="ECO:0008006" key="4">
    <source>
        <dbReference type="Google" id="ProtNLM"/>
    </source>
</evidence>
<sequence length="138" mass="14509">MRYLFVFLALAFVLPGPAPAQSSNAAQWLADREIAQACGGPGTFDTGGIIERDLTGDGRDDLILSHEAIRCASGGRSGFCGAQVCSVLIFVRDGDLMVEKTNMLGGGVSVSVDRSPVISGYGHGGGRWSIRWTGSAFR</sequence>
<dbReference type="OrthoDB" id="495539at2"/>
<accession>A0A2R8BTT3</accession>
<proteinExistence type="predicted"/>
<evidence type="ECO:0000313" key="2">
    <source>
        <dbReference type="EMBL" id="SPJ23587.1"/>
    </source>
</evidence>
<dbReference type="EMBL" id="ONZF01000002">
    <property type="protein sequence ID" value="SPJ23587.1"/>
    <property type="molecule type" value="Genomic_DNA"/>
</dbReference>
<keyword evidence="1" id="KW-0732">Signal</keyword>
<name>A0A2R8BTT3_9RHOB</name>
<evidence type="ECO:0000256" key="1">
    <source>
        <dbReference type="SAM" id="SignalP"/>
    </source>
</evidence>
<gene>
    <name evidence="2" type="ORF">PAA8504_01400</name>
</gene>
<dbReference type="RefSeq" id="WP_108893402.1">
    <property type="nucleotide sequence ID" value="NZ_ONZF01000002.1"/>
</dbReference>
<dbReference type="Proteomes" id="UP000244912">
    <property type="component" value="Unassembled WGS sequence"/>
</dbReference>
<protein>
    <recommendedName>
        <fullName evidence="4">FG-GAP repeat protein</fullName>
    </recommendedName>
</protein>
<reference evidence="2 3" key="1">
    <citation type="submission" date="2018-03" db="EMBL/GenBank/DDBJ databases">
        <authorList>
            <person name="Keele B.F."/>
        </authorList>
    </citation>
    <scope>NUCLEOTIDE SEQUENCE [LARGE SCALE GENOMIC DNA]</scope>
    <source>
        <strain evidence="2 3">CECT 8504</strain>
    </source>
</reference>
<keyword evidence="3" id="KW-1185">Reference proteome</keyword>
<feature type="chain" id="PRO_5015307399" description="FG-GAP repeat protein" evidence="1">
    <location>
        <begin position="21"/>
        <end position="138"/>
    </location>
</feature>
<dbReference type="AlphaFoldDB" id="A0A2R8BTT3"/>
<feature type="signal peptide" evidence="1">
    <location>
        <begin position="1"/>
        <end position="20"/>
    </location>
</feature>